<evidence type="ECO:0000313" key="2">
    <source>
        <dbReference type="Proteomes" id="UP001605036"/>
    </source>
</evidence>
<name>A0ABD1Z413_9MARC</name>
<evidence type="ECO:0000313" key="1">
    <source>
        <dbReference type="EMBL" id="KAL2642144.1"/>
    </source>
</evidence>
<protein>
    <submittedName>
        <fullName evidence="1">Uncharacterized protein</fullName>
    </submittedName>
</protein>
<accession>A0ABD1Z413</accession>
<dbReference type="Proteomes" id="UP001605036">
    <property type="component" value="Unassembled WGS sequence"/>
</dbReference>
<organism evidence="1 2">
    <name type="scientific">Riccia fluitans</name>
    <dbReference type="NCBI Taxonomy" id="41844"/>
    <lineage>
        <taxon>Eukaryota</taxon>
        <taxon>Viridiplantae</taxon>
        <taxon>Streptophyta</taxon>
        <taxon>Embryophyta</taxon>
        <taxon>Marchantiophyta</taxon>
        <taxon>Marchantiopsida</taxon>
        <taxon>Marchantiidae</taxon>
        <taxon>Marchantiales</taxon>
        <taxon>Ricciaceae</taxon>
        <taxon>Riccia</taxon>
    </lineage>
</organism>
<dbReference type="AlphaFoldDB" id="A0ABD1Z413"/>
<reference evidence="1 2" key="1">
    <citation type="submission" date="2024-09" db="EMBL/GenBank/DDBJ databases">
        <title>Chromosome-scale assembly of Riccia fluitans.</title>
        <authorList>
            <person name="Paukszto L."/>
            <person name="Sawicki J."/>
            <person name="Karawczyk K."/>
            <person name="Piernik-Szablinska J."/>
            <person name="Szczecinska M."/>
            <person name="Mazdziarz M."/>
        </authorList>
    </citation>
    <scope>NUCLEOTIDE SEQUENCE [LARGE SCALE GENOMIC DNA]</scope>
    <source>
        <strain evidence="1">Rf_01</strain>
        <tissue evidence="1">Aerial parts of the thallus</tissue>
    </source>
</reference>
<proteinExistence type="predicted"/>
<sequence>MNFPSRLCRKLPALIWHCILLRISPGGFETRLWFGDLKNRGPFSACSRVGKFELRKFGGFRSRKQHKPLVESSPRPLEFSALEQSIVGHSSLAVDNLKRILTGSNC</sequence>
<dbReference type="EMBL" id="JBHFFA010000002">
    <property type="protein sequence ID" value="KAL2642144.1"/>
    <property type="molecule type" value="Genomic_DNA"/>
</dbReference>
<comment type="caution">
    <text evidence="1">The sequence shown here is derived from an EMBL/GenBank/DDBJ whole genome shotgun (WGS) entry which is preliminary data.</text>
</comment>
<keyword evidence="2" id="KW-1185">Reference proteome</keyword>
<gene>
    <name evidence="1" type="ORF">R1flu_009731</name>
</gene>